<dbReference type="SMART" id="SM00542">
    <property type="entry name" value="FYRC"/>
    <property type="match status" value="1"/>
</dbReference>
<dbReference type="EMBL" id="JARQZJ010000002">
    <property type="protein sequence ID" value="KAK9870322.1"/>
    <property type="molecule type" value="Genomic_DNA"/>
</dbReference>
<accession>A0AAW1TPR8</accession>
<feature type="compositionally biased region" description="Basic and acidic residues" evidence="3">
    <location>
        <begin position="109"/>
        <end position="128"/>
    </location>
</feature>
<reference evidence="4 5" key="1">
    <citation type="submission" date="2023-03" db="EMBL/GenBank/DDBJ databases">
        <title>Genome insight into feeding habits of ladybird beetles.</title>
        <authorList>
            <person name="Li H.-S."/>
            <person name="Huang Y.-H."/>
            <person name="Pang H."/>
        </authorList>
    </citation>
    <scope>NUCLEOTIDE SEQUENCE [LARGE SCALE GENOMIC DNA]</scope>
    <source>
        <strain evidence="4">SYSU_2023b</strain>
        <tissue evidence="4">Whole body</tissue>
    </source>
</reference>
<dbReference type="GO" id="GO:0005634">
    <property type="term" value="C:nucleus"/>
    <property type="evidence" value="ECO:0007669"/>
    <property type="project" value="UniProtKB-SubCell"/>
</dbReference>
<organism evidence="4 5">
    <name type="scientific">Henosepilachna vigintioctopunctata</name>
    <dbReference type="NCBI Taxonomy" id="420089"/>
    <lineage>
        <taxon>Eukaryota</taxon>
        <taxon>Metazoa</taxon>
        <taxon>Ecdysozoa</taxon>
        <taxon>Arthropoda</taxon>
        <taxon>Hexapoda</taxon>
        <taxon>Insecta</taxon>
        <taxon>Pterygota</taxon>
        <taxon>Neoptera</taxon>
        <taxon>Endopterygota</taxon>
        <taxon>Coleoptera</taxon>
        <taxon>Polyphaga</taxon>
        <taxon>Cucujiformia</taxon>
        <taxon>Coccinelloidea</taxon>
        <taxon>Coccinellidae</taxon>
        <taxon>Epilachninae</taxon>
        <taxon>Epilachnini</taxon>
        <taxon>Henosepilachna</taxon>
    </lineage>
</organism>
<dbReference type="Proteomes" id="UP001431783">
    <property type="component" value="Unassembled WGS sequence"/>
</dbReference>
<sequence length="348" mass="40027">MSEYDIFSAKNVSGLEKTPGKYKQKLNYTKNLIREYVHENAALVDEIDDIQVQMIIKKEERKYLLKKLCEFEPLTANEVQHYAKKTGSSVSDTSVPIIESKKLKKKHSHSGDSSKSKTESKSRSERKSTFRRPLKGKKKMVPPIPLDNTGKPVFPIELGRLTIHSLGEVVHNRPQFHNEDVIYTVGYVSTRIYGSLKDPTIKCIYTCKISDSNDLPRFEIASDDNPIPITGDTPDICHSLLLQRINDVLSLNVVSTRPRGNEFFGLNHPVVLNLIQSCPGTRKCLNYKWNRFEVSKNCETRNDDNDAGLSYEYLQRSINFCKYKMAPDILQKPEGFEENRRNKHEMYY</sequence>
<evidence type="ECO:0000256" key="2">
    <source>
        <dbReference type="ARBA" id="ARBA00023242"/>
    </source>
</evidence>
<dbReference type="Pfam" id="PF05965">
    <property type="entry name" value="FYRC"/>
    <property type="match status" value="1"/>
</dbReference>
<dbReference type="PROSITE" id="PS51542">
    <property type="entry name" value="FYRN"/>
    <property type="match status" value="1"/>
</dbReference>
<keyword evidence="2" id="KW-0539">Nucleus</keyword>
<feature type="compositionally biased region" description="Basic residues" evidence="3">
    <location>
        <begin position="129"/>
        <end position="140"/>
    </location>
</feature>
<dbReference type="PROSITE" id="PS51543">
    <property type="entry name" value="FYRC"/>
    <property type="match status" value="1"/>
</dbReference>
<dbReference type="PANTHER" id="PTHR22715:SF0">
    <property type="entry name" value="TRANSFORMING GROWTH FACTOR BETA REGULATOR 1"/>
    <property type="match status" value="1"/>
</dbReference>
<proteinExistence type="predicted"/>
<evidence type="ECO:0000313" key="4">
    <source>
        <dbReference type="EMBL" id="KAK9870322.1"/>
    </source>
</evidence>
<comment type="subcellular location">
    <subcellularLocation>
        <location evidence="1">Nucleus</location>
    </subcellularLocation>
</comment>
<dbReference type="Pfam" id="PF05964">
    <property type="entry name" value="FYRN"/>
    <property type="match status" value="1"/>
</dbReference>
<evidence type="ECO:0000256" key="3">
    <source>
        <dbReference type="SAM" id="MobiDB-lite"/>
    </source>
</evidence>
<dbReference type="PANTHER" id="PTHR22715">
    <property type="entry name" value="TRANSFORMING GROWTH FACTOR BETA REGULATED GENE 1"/>
    <property type="match status" value="1"/>
</dbReference>
<dbReference type="InterPro" id="IPR040092">
    <property type="entry name" value="TBRG1"/>
</dbReference>
<dbReference type="InterPro" id="IPR003889">
    <property type="entry name" value="FYrich_C"/>
</dbReference>
<evidence type="ECO:0000313" key="5">
    <source>
        <dbReference type="Proteomes" id="UP001431783"/>
    </source>
</evidence>
<dbReference type="AlphaFoldDB" id="A0AAW1TPR8"/>
<name>A0AAW1TPR8_9CUCU</name>
<keyword evidence="5" id="KW-1185">Reference proteome</keyword>
<dbReference type="SMART" id="SM00541">
    <property type="entry name" value="FYRN"/>
    <property type="match status" value="1"/>
</dbReference>
<dbReference type="InterPro" id="IPR003888">
    <property type="entry name" value="FYrich_N"/>
</dbReference>
<feature type="region of interest" description="Disordered" evidence="3">
    <location>
        <begin position="96"/>
        <end position="142"/>
    </location>
</feature>
<evidence type="ECO:0000256" key="1">
    <source>
        <dbReference type="ARBA" id="ARBA00004123"/>
    </source>
</evidence>
<comment type="caution">
    <text evidence="4">The sequence shown here is derived from an EMBL/GenBank/DDBJ whole genome shotgun (WGS) entry which is preliminary data.</text>
</comment>
<gene>
    <name evidence="4" type="ORF">WA026_006408</name>
</gene>
<dbReference type="Gene3D" id="3.30.160.360">
    <property type="match status" value="1"/>
</dbReference>
<evidence type="ECO:0008006" key="6">
    <source>
        <dbReference type="Google" id="ProtNLM"/>
    </source>
</evidence>
<protein>
    <recommendedName>
        <fullName evidence="6">Transforming growth factor beta regulator 1</fullName>
    </recommendedName>
</protein>
<dbReference type="GO" id="GO:0051726">
    <property type="term" value="P:regulation of cell cycle"/>
    <property type="evidence" value="ECO:0007669"/>
    <property type="project" value="TreeGrafter"/>
</dbReference>